<gene>
    <name evidence="1" type="ORF">MAPG_04348</name>
</gene>
<accession>A0A0C4DWG8</accession>
<dbReference type="Proteomes" id="UP000011715">
    <property type="component" value="Unassembled WGS sequence"/>
</dbReference>
<evidence type="ECO:0000313" key="2">
    <source>
        <dbReference type="EnsemblFungi" id="MAPG_04348T0"/>
    </source>
</evidence>
<dbReference type="AlphaFoldDB" id="A0A0C4DWG8"/>
<evidence type="ECO:0000313" key="3">
    <source>
        <dbReference type="Proteomes" id="UP000011715"/>
    </source>
</evidence>
<reference evidence="1" key="1">
    <citation type="submission" date="2010-05" db="EMBL/GenBank/DDBJ databases">
        <title>The Genome Sequence of Magnaporthe poae strain ATCC 64411.</title>
        <authorList>
            <consortium name="The Broad Institute Genome Sequencing Platform"/>
            <consortium name="Broad Institute Genome Sequencing Center for Infectious Disease"/>
            <person name="Ma L.-J."/>
            <person name="Dead R."/>
            <person name="Young S."/>
            <person name="Zeng Q."/>
            <person name="Koehrsen M."/>
            <person name="Alvarado L."/>
            <person name="Berlin A."/>
            <person name="Chapman S.B."/>
            <person name="Chen Z."/>
            <person name="Freedman E."/>
            <person name="Gellesch M."/>
            <person name="Goldberg J."/>
            <person name="Griggs A."/>
            <person name="Gujja S."/>
            <person name="Heilman E.R."/>
            <person name="Heiman D."/>
            <person name="Hepburn T."/>
            <person name="Howarth C."/>
            <person name="Jen D."/>
            <person name="Larson L."/>
            <person name="Mehta T."/>
            <person name="Neiman D."/>
            <person name="Pearson M."/>
            <person name="Roberts A."/>
            <person name="Saif S."/>
            <person name="Shea T."/>
            <person name="Shenoy N."/>
            <person name="Sisk P."/>
            <person name="Stolte C."/>
            <person name="Sykes S."/>
            <person name="Walk T."/>
            <person name="White J."/>
            <person name="Yandava C."/>
            <person name="Haas B."/>
            <person name="Nusbaum C."/>
            <person name="Birren B."/>
        </authorList>
    </citation>
    <scope>NUCLEOTIDE SEQUENCE</scope>
    <source>
        <strain evidence="1">ATCC 64411</strain>
    </source>
</reference>
<reference evidence="2" key="4">
    <citation type="journal article" date="2015" name="G3 (Bethesda)">
        <title>Genome sequences of three phytopathogenic species of the Magnaporthaceae family of fungi.</title>
        <authorList>
            <person name="Okagaki L.H."/>
            <person name="Nunes C.C."/>
            <person name="Sailsbery J."/>
            <person name="Clay B."/>
            <person name="Brown D."/>
            <person name="John T."/>
            <person name="Oh Y."/>
            <person name="Young N."/>
            <person name="Fitzgerald M."/>
            <person name="Haas B.J."/>
            <person name="Zeng Q."/>
            <person name="Young S."/>
            <person name="Adiconis X."/>
            <person name="Fan L."/>
            <person name="Levin J.Z."/>
            <person name="Mitchell T.K."/>
            <person name="Okubara P.A."/>
            <person name="Farman M.L."/>
            <person name="Kohn L.M."/>
            <person name="Birren B."/>
            <person name="Ma L.-J."/>
            <person name="Dean R.A."/>
        </authorList>
    </citation>
    <scope>NUCLEOTIDE SEQUENCE</scope>
    <source>
        <strain evidence="2">ATCC 64411 / 73-15</strain>
    </source>
</reference>
<reference evidence="1" key="3">
    <citation type="submission" date="2011-03" db="EMBL/GenBank/DDBJ databases">
        <title>Annotation of Magnaporthe poae ATCC 64411.</title>
        <authorList>
            <person name="Ma L.-J."/>
            <person name="Dead R."/>
            <person name="Young S.K."/>
            <person name="Zeng Q."/>
            <person name="Gargeya S."/>
            <person name="Fitzgerald M."/>
            <person name="Haas B."/>
            <person name="Abouelleil A."/>
            <person name="Alvarado L."/>
            <person name="Arachchi H.M."/>
            <person name="Berlin A."/>
            <person name="Brown A."/>
            <person name="Chapman S.B."/>
            <person name="Chen Z."/>
            <person name="Dunbar C."/>
            <person name="Freedman E."/>
            <person name="Gearin G."/>
            <person name="Gellesch M."/>
            <person name="Goldberg J."/>
            <person name="Griggs A."/>
            <person name="Gujja S."/>
            <person name="Heiman D."/>
            <person name="Howarth C."/>
            <person name="Larson L."/>
            <person name="Lui A."/>
            <person name="MacDonald P.J.P."/>
            <person name="Mehta T."/>
            <person name="Montmayeur A."/>
            <person name="Murphy C."/>
            <person name="Neiman D."/>
            <person name="Pearson M."/>
            <person name="Priest M."/>
            <person name="Roberts A."/>
            <person name="Saif S."/>
            <person name="Shea T."/>
            <person name="Shenoy N."/>
            <person name="Sisk P."/>
            <person name="Stolte C."/>
            <person name="Sykes S."/>
            <person name="Yandava C."/>
            <person name="Wortman J."/>
            <person name="Nusbaum C."/>
            <person name="Birren B."/>
        </authorList>
    </citation>
    <scope>NUCLEOTIDE SEQUENCE</scope>
    <source>
        <strain evidence="1">ATCC 64411</strain>
    </source>
</reference>
<name>A0A0C4DWG8_MAGP6</name>
<dbReference type="EnsemblFungi" id="MAPG_04348T0">
    <property type="protein sequence ID" value="MAPG_04348T0"/>
    <property type="gene ID" value="MAPG_04348"/>
</dbReference>
<dbReference type="VEuPathDB" id="FungiDB:MAPG_04348"/>
<organism evidence="2 3">
    <name type="scientific">Magnaporthiopsis poae (strain ATCC 64411 / 73-15)</name>
    <name type="common">Kentucky bluegrass fungus</name>
    <name type="synonym">Magnaporthe poae</name>
    <dbReference type="NCBI Taxonomy" id="644358"/>
    <lineage>
        <taxon>Eukaryota</taxon>
        <taxon>Fungi</taxon>
        <taxon>Dikarya</taxon>
        <taxon>Ascomycota</taxon>
        <taxon>Pezizomycotina</taxon>
        <taxon>Sordariomycetes</taxon>
        <taxon>Sordariomycetidae</taxon>
        <taxon>Magnaporthales</taxon>
        <taxon>Magnaporthaceae</taxon>
        <taxon>Magnaporthiopsis</taxon>
    </lineage>
</organism>
<keyword evidence="3" id="KW-1185">Reference proteome</keyword>
<dbReference type="EMBL" id="GL876968">
    <property type="protein sequence ID" value="KLU85320.1"/>
    <property type="molecule type" value="Genomic_DNA"/>
</dbReference>
<reference evidence="3" key="2">
    <citation type="submission" date="2010-05" db="EMBL/GenBank/DDBJ databases">
        <title>The genome sequence of Magnaporthe poae strain ATCC 64411.</title>
        <authorList>
            <person name="Ma L.-J."/>
            <person name="Dead R."/>
            <person name="Young S."/>
            <person name="Zeng Q."/>
            <person name="Koehrsen M."/>
            <person name="Alvarado L."/>
            <person name="Berlin A."/>
            <person name="Chapman S.B."/>
            <person name="Chen Z."/>
            <person name="Freedman E."/>
            <person name="Gellesch M."/>
            <person name="Goldberg J."/>
            <person name="Griggs A."/>
            <person name="Gujja S."/>
            <person name="Heilman E.R."/>
            <person name="Heiman D."/>
            <person name="Hepburn T."/>
            <person name="Howarth C."/>
            <person name="Jen D."/>
            <person name="Larson L."/>
            <person name="Mehta T."/>
            <person name="Neiman D."/>
            <person name="Pearson M."/>
            <person name="Roberts A."/>
            <person name="Saif S."/>
            <person name="Shea T."/>
            <person name="Shenoy N."/>
            <person name="Sisk P."/>
            <person name="Stolte C."/>
            <person name="Sykes S."/>
            <person name="Walk T."/>
            <person name="White J."/>
            <person name="Yandava C."/>
            <person name="Haas B."/>
            <person name="Nusbaum C."/>
            <person name="Birren B."/>
        </authorList>
    </citation>
    <scope>NUCLEOTIDE SEQUENCE [LARGE SCALE GENOMIC DNA]</scope>
    <source>
        <strain evidence="3">ATCC 64411 / 73-15</strain>
    </source>
</reference>
<evidence type="ECO:0000313" key="1">
    <source>
        <dbReference type="EMBL" id="KLU85320.1"/>
    </source>
</evidence>
<sequence length="150" mass="15870">MPETMLLVRLHIAVSAPRHDVLLCGQPFAFDEQSKCFSSPLHPLLPPLPGGSLQCGADMFCTSIGSTVFKTTSLVVSEVSAAMAHTTTTAAADVEACPIIKRQRREPIRSSFERLSAVRFTIASSCIGATREAAAAAASTAIARLLITVK</sequence>
<proteinExistence type="predicted"/>
<protein>
    <submittedName>
        <fullName evidence="1 2">Uncharacterized protein</fullName>
    </submittedName>
</protein>
<dbReference type="EMBL" id="ADBL01001029">
    <property type="status" value="NOT_ANNOTATED_CDS"/>
    <property type="molecule type" value="Genomic_DNA"/>
</dbReference>
<reference evidence="2" key="5">
    <citation type="submission" date="2015-06" db="UniProtKB">
        <authorList>
            <consortium name="EnsemblFungi"/>
        </authorList>
    </citation>
    <scope>IDENTIFICATION</scope>
    <source>
        <strain evidence="2">ATCC 64411</strain>
    </source>
</reference>